<dbReference type="RefSeq" id="WP_345256485.1">
    <property type="nucleotide sequence ID" value="NZ_BAABGY010000008.1"/>
</dbReference>
<accession>A0ABP8H5S5</accession>
<evidence type="ECO:0000313" key="1">
    <source>
        <dbReference type="EMBL" id="GAA4334800.1"/>
    </source>
</evidence>
<evidence type="ECO:0008006" key="3">
    <source>
        <dbReference type="Google" id="ProtNLM"/>
    </source>
</evidence>
<gene>
    <name evidence="1" type="ORF">GCM10023184_29140</name>
</gene>
<organism evidence="1 2">
    <name type="scientific">Flaviaesturariibacter amylovorans</name>
    <dbReference type="NCBI Taxonomy" id="1084520"/>
    <lineage>
        <taxon>Bacteria</taxon>
        <taxon>Pseudomonadati</taxon>
        <taxon>Bacteroidota</taxon>
        <taxon>Chitinophagia</taxon>
        <taxon>Chitinophagales</taxon>
        <taxon>Chitinophagaceae</taxon>
        <taxon>Flaviaestuariibacter</taxon>
    </lineage>
</organism>
<proteinExistence type="predicted"/>
<name>A0ABP8H5S5_9BACT</name>
<protein>
    <recommendedName>
        <fullName evidence="3">Ubiquitin-like domain-containing protein</fullName>
    </recommendedName>
</protein>
<dbReference type="Proteomes" id="UP001501725">
    <property type="component" value="Unassembled WGS sequence"/>
</dbReference>
<evidence type="ECO:0000313" key="2">
    <source>
        <dbReference type="Proteomes" id="UP001501725"/>
    </source>
</evidence>
<comment type="caution">
    <text evidence="1">The sequence shown here is derived from an EMBL/GenBank/DDBJ whole genome shotgun (WGS) entry which is preliminary data.</text>
</comment>
<sequence>MKKDKLEIKVLIEGDRVYTEEYNPNQKLQVIVNKTLEHLNITPGGRELKREDGTPLTDLNLMIDTTSIRNGETLRYFKKASKPDRDKGFA</sequence>
<reference evidence="2" key="1">
    <citation type="journal article" date="2019" name="Int. J. Syst. Evol. Microbiol.">
        <title>The Global Catalogue of Microorganisms (GCM) 10K type strain sequencing project: providing services to taxonomists for standard genome sequencing and annotation.</title>
        <authorList>
            <consortium name="The Broad Institute Genomics Platform"/>
            <consortium name="The Broad Institute Genome Sequencing Center for Infectious Disease"/>
            <person name="Wu L."/>
            <person name="Ma J."/>
        </authorList>
    </citation>
    <scope>NUCLEOTIDE SEQUENCE [LARGE SCALE GENOMIC DNA]</scope>
    <source>
        <strain evidence="2">JCM 17919</strain>
    </source>
</reference>
<dbReference type="EMBL" id="BAABGY010000008">
    <property type="protein sequence ID" value="GAA4334800.1"/>
    <property type="molecule type" value="Genomic_DNA"/>
</dbReference>
<keyword evidence="2" id="KW-1185">Reference proteome</keyword>